<keyword evidence="1" id="KW-1133">Transmembrane helix</keyword>
<evidence type="ECO:0000256" key="1">
    <source>
        <dbReference type="SAM" id="Phobius"/>
    </source>
</evidence>
<keyword evidence="1" id="KW-0472">Membrane</keyword>
<keyword evidence="3" id="KW-1185">Reference proteome</keyword>
<gene>
    <name evidence="2" type="ORF">EVAR_87090_1</name>
</gene>
<reference evidence="2 3" key="1">
    <citation type="journal article" date="2019" name="Commun. Biol.">
        <title>The bagworm genome reveals a unique fibroin gene that provides high tensile strength.</title>
        <authorList>
            <person name="Kono N."/>
            <person name="Nakamura H."/>
            <person name="Ohtoshi R."/>
            <person name="Tomita M."/>
            <person name="Numata K."/>
            <person name="Arakawa K."/>
        </authorList>
    </citation>
    <scope>NUCLEOTIDE SEQUENCE [LARGE SCALE GENOMIC DNA]</scope>
</reference>
<organism evidence="2 3">
    <name type="scientific">Eumeta variegata</name>
    <name type="common">Bagworm moth</name>
    <name type="synonym">Eumeta japonica</name>
    <dbReference type="NCBI Taxonomy" id="151549"/>
    <lineage>
        <taxon>Eukaryota</taxon>
        <taxon>Metazoa</taxon>
        <taxon>Ecdysozoa</taxon>
        <taxon>Arthropoda</taxon>
        <taxon>Hexapoda</taxon>
        <taxon>Insecta</taxon>
        <taxon>Pterygota</taxon>
        <taxon>Neoptera</taxon>
        <taxon>Endopterygota</taxon>
        <taxon>Lepidoptera</taxon>
        <taxon>Glossata</taxon>
        <taxon>Ditrysia</taxon>
        <taxon>Tineoidea</taxon>
        <taxon>Psychidae</taxon>
        <taxon>Oiketicinae</taxon>
        <taxon>Eumeta</taxon>
    </lineage>
</organism>
<comment type="caution">
    <text evidence="2">The sequence shown here is derived from an EMBL/GenBank/DDBJ whole genome shotgun (WGS) entry which is preliminary data.</text>
</comment>
<name>A0A4C1VR40_EUMVA</name>
<accession>A0A4C1VR40</accession>
<dbReference type="EMBL" id="BGZK01000388">
    <property type="protein sequence ID" value="GBP40827.1"/>
    <property type="molecule type" value="Genomic_DNA"/>
</dbReference>
<protein>
    <submittedName>
        <fullName evidence="2">Uncharacterized protein</fullName>
    </submittedName>
</protein>
<evidence type="ECO:0000313" key="3">
    <source>
        <dbReference type="Proteomes" id="UP000299102"/>
    </source>
</evidence>
<dbReference type="Proteomes" id="UP000299102">
    <property type="component" value="Unassembled WGS sequence"/>
</dbReference>
<keyword evidence="1" id="KW-0812">Transmembrane</keyword>
<sequence>MTFFARSCRRLASNCGSVRVHFILSINRFSITIPIIILCSIMVPTVLSAPISFILNFAHGLAFDSEPGFELSRFRFCSGSLLSDSGTAARSDINFNFSLALGLMMTSVQFSISIPPDLESRFCTASRLRF</sequence>
<dbReference type="AlphaFoldDB" id="A0A4C1VR40"/>
<proteinExistence type="predicted"/>
<evidence type="ECO:0000313" key="2">
    <source>
        <dbReference type="EMBL" id="GBP40827.1"/>
    </source>
</evidence>
<feature type="transmembrane region" description="Helical" evidence="1">
    <location>
        <begin position="29"/>
        <end position="55"/>
    </location>
</feature>